<dbReference type="CDD" id="cd10527">
    <property type="entry name" value="SET_LSMT"/>
    <property type="match status" value="1"/>
</dbReference>
<feature type="region of interest" description="Disordered" evidence="4">
    <location>
        <begin position="359"/>
        <end position="392"/>
    </location>
</feature>
<dbReference type="InterPro" id="IPR050600">
    <property type="entry name" value="SETD3_SETD6_MTase"/>
</dbReference>
<evidence type="ECO:0000256" key="3">
    <source>
        <dbReference type="ARBA" id="ARBA00022691"/>
    </source>
</evidence>
<dbReference type="EMBL" id="CAJNNW010025157">
    <property type="protein sequence ID" value="CAE8675900.1"/>
    <property type="molecule type" value="Genomic_DNA"/>
</dbReference>
<dbReference type="InterPro" id="IPR036464">
    <property type="entry name" value="Rubisco_LSMT_subst-bd_sf"/>
</dbReference>
<feature type="domain" description="SET" evidence="5">
    <location>
        <begin position="22"/>
        <end position="266"/>
    </location>
</feature>
<sequence length="523" mass="57940">MGSGRLKRLFKWLVDAGCTVSPKLQVRSSKTGGRGIFATEDIEEGELVLLLHPDVILTGDAALQEAPELRGIQDHPLLAHPTLGVAPSAKIVLAAFCMLKWADPASTRFAPYFKAMGKHRLSEKPMTSTLPFFWSDEELSELSGTLALHEFQRQFRVLEQDFLIVSESLRSAGGQEAGTHTLADYRLAYIFVAQRTFTYNGPALLPLADVANHYLPAPDHRLNEEEGRQYSREMSSSGVIPGEVRYFGMKAVRSVRKGGEYLHNYGLHNNSVDLFRYGFVTPWIHNSTCETSTRLRLAVAHLPDRLDAHLWRQHLLEAVGPDISADVSSCFGDGLLQLHDFARFWSTSASGEALKEQCGFEGPQNKQTTRNNHRRNNNTENILDSRKAGSDPLPRLPSACALVSLEEELASSQLIRRAVKDALSAMPGGSLQEDEDRLESLRPGSRLHCAVTLRRDEKYVLSQVERHLADAESKLRGSLKKGKGPRTTTTTTTTTTTKTTATTSKAYTRRSTASTKVGKQLEL</sequence>
<organism evidence="6 7">
    <name type="scientific">Polarella glacialis</name>
    <name type="common">Dinoflagellate</name>
    <dbReference type="NCBI Taxonomy" id="89957"/>
    <lineage>
        <taxon>Eukaryota</taxon>
        <taxon>Sar</taxon>
        <taxon>Alveolata</taxon>
        <taxon>Dinophyceae</taxon>
        <taxon>Suessiales</taxon>
        <taxon>Suessiaceae</taxon>
        <taxon>Polarella</taxon>
    </lineage>
</organism>
<dbReference type="GO" id="GO:0016279">
    <property type="term" value="F:protein-lysine N-methyltransferase activity"/>
    <property type="evidence" value="ECO:0007669"/>
    <property type="project" value="TreeGrafter"/>
</dbReference>
<evidence type="ECO:0000313" key="7">
    <source>
        <dbReference type="Proteomes" id="UP000626109"/>
    </source>
</evidence>
<dbReference type="Gene3D" id="3.90.1410.10">
    <property type="entry name" value="set domain protein methyltransferase, domain 1"/>
    <property type="match status" value="1"/>
</dbReference>
<dbReference type="GO" id="GO:0032259">
    <property type="term" value="P:methylation"/>
    <property type="evidence" value="ECO:0007669"/>
    <property type="project" value="UniProtKB-KW"/>
</dbReference>
<evidence type="ECO:0000256" key="1">
    <source>
        <dbReference type="ARBA" id="ARBA00022603"/>
    </source>
</evidence>
<protein>
    <recommendedName>
        <fullName evidence="5">SET domain-containing protein</fullName>
    </recommendedName>
</protein>
<evidence type="ECO:0000256" key="2">
    <source>
        <dbReference type="ARBA" id="ARBA00022679"/>
    </source>
</evidence>
<comment type="caution">
    <text evidence="6">The sequence shown here is derived from an EMBL/GenBank/DDBJ whole genome shotgun (WGS) entry which is preliminary data.</text>
</comment>
<evidence type="ECO:0000259" key="5">
    <source>
        <dbReference type="PROSITE" id="PS50280"/>
    </source>
</evidence>
<dbReference type="PANTHER" id="PTHR13271">
    <property type="entry name" value="UNCHARACTERIZED PUTATIVE METHYLTRANSFERASE"/>
    <property type="match status" value="1"/>
</dbReference>
<keyword evidence="2" id="KW-0808">Transferase</keyword>
<dbReference type="AlphaFoldDB" id="A0A813J882"/>
<evidence type="ECO:0000313" key="6">
    <source>
        <dbReference type="EMBL" id="CAE8675900.1"/>
    </source>
</evidence>
<dbReference type="PROSITE" id="PS50280">
    <property type="entry name" value="SET"/>
    <property type="match status" value="1"/>
</dbReference>
<dbReference type="Gene3D" id="3.90.1420.10">
    <property type="entry name" value="Rubisco LSMT, substrate-binding domain"/>
    <property type="match status" value="1"/>
</dbReference>
<keyword evidence="3" id="KW-0949">S-adenosyl-L-methionine</keyword>
<dbReference type="Proteomes" id="UP000626109">
    <property type="component" value="Unassembled WGS sequence"/>
</dbReference>
<accession>A0A813J882</accession>
<keyword evidence="1" id="KW-0489">Methyltransferase</keyword>
<name>A0A813J882_POLGL</name>
<gene>
    <name evidence="6" type="ORF">PGLA2088_LOCUS19601</name>
</gene>
<dbReference type="SUPFAM" id="SSF82199">
    <property type="entry name" value="SET domain"/>
    <property type="match status" value="1"/>
</dbReference>
<feature type="region of interest" description="Disordered" evidence="4">
    <location>
        <begin position="472"/>
        <end position="523"/>
    </location>
</feature>
<proteinExistence type="predicted"/>
<reference evidence="6" key="1">
    <citation type="submission" date="2021-02" db="EMBL/GenBank/DDBJ databases">
        <authorList>
            <person name="Dougan E. K."/>
            <person name="Rhodes N."/>
            <person name="Thang M."/>
            <person name="Chan C."/>
        </authorList>
    </citation>
    <scope>NUCLEOTIDE SEQUENCE</scope>
</reference>
<dbReference type="InterPro" id="IPR046341">
    <property type="entry name" value="SET_dom_sf"/>
</dbReference>
<evidence type="ECO:0000256" key="4">
    <source>
        <dbReference type="SAM" id="MobiDB-lite"/>
    </source>
</evidence>
<dbReference type="InterPro" id="IPR001214">
    <property type="entry name" value="SET_dom"/>
</dbReference>
<feature type="compositionally biased region" description="Low complexity" evidence="4">
    <location>
        <begin position="486"/>
        <end position="515"/>
    </location>
</feature>